<evidence type="ECO:0008006" key="4">
    <source>
        <dbReference type="Google" id="ProtNLM"/>
    </source>
</evidence>
<dbReference type="InterPro" id="IPR014262">
    <property type="entry name" value="HAF_rpt"/>
</dbReference>
<name>A0ABT2AA16_9BURK</name>
<sequence length="364" mass="36684">MPLPLLVLLLLLLPLAARAEPMFGATFLPTNFQALAIDEAGRVAGRGMTPEGDAAAFVWTAASLGFLPPPAPAGNTVVANAIENGVAAGAWTLGGGTRGFVYSGGTSQDTGTLYGGDTVAWGVNAAGQAVGESLDPAGNPRAFLYSGGGIADIGTLGGSYAQARDINNGGVIVGGSQPGPAFPDDGSHAFIYRDGVMTDLGTLGGGFSFANAVNEAGQVAGYSLTAGDVAFHPFLYSGGTLLDLGSFGGDYAEARALNEAGMVVGLASLPGGGFSHAFLYADGQLLDLNTLVEGGLGDFVLTEAVGINGAGQIVANGCNDFGFCVPVLLSPVPEPAQALLLLAGLPLLGRRLLVHRLRRAIHRE</sequence>
<dbReference type="RefSeq" id="WP_258846821.1">
    <property type="nucleotide sequence ID" value="NZ_JANUGX010000022.1"/>
</dbReference>
<evidence type="ECO:0000313" key="2">
    <source>
        <dbReference type="EMBL" id="MCS0591049.1"/>
    </source>
</evidence>
<dbReference type="NCBIfam" id="TIGR02913">
    <property type="entry name" value="HAF_rpt"/>
    <property type="match status" value="4"/>
</dbReference>
<dbReference type="EMBL" id="JANUGX010000022">
    <property type="protein sequence ID" value="MCS0591049.1"/>
    <property type="molecule type" value="Genomic_DNA"/>
</dbReference>
<comment type="caution">
    <text evidence="2">The sequence shown here is derived from an EMBL/GenBank/DDBJ whole genome shotgun (WGS) entry which is preliminary data.</text>
</comment>
<keyword evidence="1" id="KW-0732">Signal</keyword>
<proteinExistence type="predicted"/>
<feature type="signal peptide" evidence="1">
    <location>
        <begin position="1"/>
        <end position="19"/>
    </location>
</feature>
<protein>
    <recommendedName>
        <fullName evidence="4">HAF repeat-containing protein</fullName>
    </recommendedName>
</protein>
<accession>A0ABT2AA16</accession>
<evidence type="ECO:0000256" key="1">
    <source>
        <dbReference type="SAM" id="SignalP"/>
    </source>
</evidence>
<evidence type="ECO:0000313" key="3">
    <source>
        <dbReference type="Proteomes" id="UP001205560"/>
    </source>
</evidence>
<dbReference type="Proteomes" id="UP001205560">
    <property type="component" value="Unassembled WGS sequence"/>
</dbReference>
<feature type="chain" id="PRO_5047097091" description="HAF repeat-containing protein" evidence="1">
    <location>
        <begin position="20"/>
        <end position="364"/>
    </location>
</feature>
<organism evidence="2 3">
    <name type="scientific">Massilia norwichensis</name>
    <dbReference type="NCBI Taxonomy" id="1442366"/>
    <lineage>
        <taxon>Bacteria</taxon>
        <taxon>Pseudomonadati</taxon>
        <taxon>Pseudomonadota</taxon>
        <taxon>Betaproteobacteria</taxon>
        <taxon>Burkholderiales</taxon>
        <taxon>Oxalobacteraceae</taxon>
        <taxon>Telluria group</taxon>
        <taxon>Massilia</taxon>
    </lineage>
</organism>
<gene>
    <name evidence="2" type="ORF">NX782_17810</name>
</gene>
<keyword evidence="3" id="KW-1185">Reference proteome</keyword>
<reference evidence="2 3" key="1">
    <citation type="submission" date="2022-08" db="EMBL/GenBank/DDBJ databases">
        <title>Reclassification of Massilia species as members of the genera Telluria, Duganella, Pseudoduganella, Mokoshia gen. nov. and Zemynaea gen. nov. using orthogonal and non-orthogonal genome-based approaches.</title>
        <authorList>
            <person name="Bowman J.P."/>
        </authorList>
    </citation>
    <scope>NUCLEOTIDE SEQUENCE [LARGE SCALE GENOMIC DNA]</scope>
    <source>
        <strain evidence="2 3">LMG 28164</strain>
    </source>
</reference>